<evidence type="ECO:0000313" key="7">
    <source>
        <dbReference type="EMBL" id="PAP76309.1"/>
    </source>
</evidence>
<gene>
    <name evidence="7" type="ORF">BSZ37_07550</name>
</gene>
<comment type="similarity">
    <text evidence="1">Belongs to the sulfatase family.</text>
</comment>
<dbReference type="RefSeq" id="WP_095509960.1">
    <property type="nucleotide sequence ID" value="NZ_MQWD01000001.1"/>
</dbReference>
<evidence type="ECO:0000256" key="5">
    <source>
        <dbReference type="SAM" id="SignalP"/>
    </source>
</evidence>
<dbReference type="NCBIfam" id="TIGR04183">
    <property type="entry name" value="Por_Secre_tail"/>
    <property type="match status" value="1"/>
</dbReference>
<dbReference type="GO" id="GO:0046872">
    <property type="term" value="F:metal ion binding"/>
    <property type="evidence" value="ECO:0007669"/>
    <property type="project" value="UniProtKB-KW"/>
</dbReference>
<dbReference type="InterPro" id="IPR000917">
    <property type="entry name" value="Sulfatase_N"/>
</dbReference>
<organism evidence="7 8">
    <name type="scientific">Rubrivirga marina</name>
    <dbReference type="NCBI Taxonomy" id="1196024"/>
    <lineage>
        <taxon>Bacteria</taxon>
        <taxon>Pseudomonadati</taxon>
        <taxon>Rhodothermota</taxon>
        <taxon>Rhodothermia</taxon>
        <taxon>Rhodothermales</taxon>
        <taxon>Rubricoccaceae</taxon>
        <taxon>Rubrivirga</taxon>
    </lineage>
</organism>
<dbReference type="Proteomes" id="UP000216339">
    <property type="component" value="Unassembled WGS sequence"/>
</dbReference>
<dbReference type="PANTHER" id="PTHR42693">
    <property type="entry name" value="ARYLSULFATASE FAMILY MEMBER"/>
    <property type="match status" value="1"/>
</dbReference>
<dbReference type="SUPFAM" id="SSF53649">
    <property type="entry name" value="Alkaline phosphatase-like"/>
    <property type="match status" value="1"/>
</dbReference>
<protein>
    <recommendedName>
        <fullName evidence="6">Sulfatase N-terminal domain-containing protein</fullName>
    </recommendedName>
</protein>
<keyword evidence="3" id="KW-0378">Hydrolase</keyword>
<feature type="chain" id="PRO_5012583142" description="Sulfatase N-terminal domain-containing protein" evidence="5">
    <location>
        <begin position="20"/>
        <end position="540"/>
    </location>
</feature>
<evidence type="ECO:0000256" key="4">
    <source>
        <dbReference type="ARBA" id="ARBA00022837"/>
    </source>
</evidence>
<keyword evidence="8" id="KW-1185">Reference proteome</keyword>
<dbReference type="InterPro" id="IPR026444">
    <property type="entry name" value="Secre_tail"/>
</dbReference>
<keyword evidence="2" id="KW-0479">Metal-binding</keyword>
<proteinExistence type="inferred from homology"/>
<dbReference type="PANTHER" id="PTHR42693:SF27">
    <property type="entry name" value="ARYLSULFATASE B [PRECURSOR]"/>
    <property type="match status" value="1"/>
</dbReference>
<feature type="signal peptide" evidence="5">
    <location>
        <begin position="1"/>
        <end position="19"/>
    </location>
</feature>
<keyword evidence="5" id="KW-0732">Signal</keyword>
<evidence type="ECO:0000256" key="1">
    <source>
        <dbReference type="ARBA" id="ARBA00008779"/>
    </source>
</evidence>
<dbReference type="AlphaFoldDB" id="A0A271J0Q3"/>
<feature type="domain" description="Sulfatase N-terminal" evidence="6">
    <location>
        <begin position="21"/>
        <end position="317"/>
    </location>
</feature>
<sequence length="540" mass="57978">MRTAVLAALLVLVAAPGVAQPDVVLIVADDLGFGDVGYNGSDIQTPHLDQLAAEGLVLDRFYVSPLCSPSRAGLLTGRYGVRMGINEPVSHSDTLGLPPAEVTLAEYLDDAGYETAMVGKWHLGDDCPFHPLQQGFDSFVGLLSGGASYFDRRNVVGLDWWRDAAPVDTGGYTTDLIAAEAVEVLSRPRDGPLFLYLPFTAPHTPLHALEEDLVLYPGVAEPHRTFAAMTTALDRAVGRVMASVRASGRPTLVWFLSDNGAVEDFGGSNGGLRGGKGQHWEGAIRVPSVVWYPEWGAGEVSHPVWYLDVLPTVLGLLPQPPTPVNPLDGTDQGAFLAGAPPDASVLERTLFSYRRTGTDGYWLAAQSALWKYAEHRTPDRTAVDLFRIDLDPYEQADSSRSYRGQVAAMRQAAIAFTELTLPGAAHDETLTIDRPPDLAECSGILTTPPGPPPGGLSLRVGPNPLRDDSAVRIETDRYREVRVDLFDLLGRRVRTLFTGTVEAGGRRAVPLRPGGLPSGVYIVRVTASGASMSARVVVAR</sequence>
<evidence type="ECO:0000259" key="6">
    <source>
        <dbReference type="Pfam" id="PF00884"/>
    </source>
</evidence>
<name>A0A271J0Q3_9BACT</name>
<evidence type="ECO:0000256" key="3">
    <source>
        <dbReference type="ARBA" id="ARBA00022801"/>
    </source>
</evidence>
<dbReference type="Pfam" id="PF00884">
    <property type="entry name" value="Sulfatase"/>
    <property type="match status" value="1"/>
</dbReference>
<dbReference type="OrthoDB" id="9765065at2"/>
<dbReference type="InterPro" id="IPR017850">
    <property type="entry name" value="Alkaline_phosphatase_core_sf"/>
</dbReference>
<dbReference type="Gene3D" id="3.40.720.10">
    <property type="entry name" value="Alkaline Phosphatase, subunit A"/>
    <property type="match status" value="1"/>
</dbReference>
<dbReference type="EMBL" id="MQWD01000001">
    <property type="protein sequence ID" value="PAP76309.1"/>
    <property type="molecule type" value="Genomic_DNA"/>
</dbReference>
<dbReference type="InterPro" id="IPR050738">
    <property type="entry name" value="Sulfatase"/>
</dbReference>
<dbReference type="GO" id="GO:0004065">
    <property type="term" value="F:arylsulfatase activity"/>
    <property type="evidence" value="ECO:0007669"/>
    <property type="project" value="TreeGrafter"/>
</dbReference>
<evidence type="ECO:0000313" key="8">
    <source>
        <dbReference type="Proteomes" id="UP000216339"/>
    </source>
</evidence>
<comment type="caution">
    <text evidence="7">The sequence shown here is derived from an EMBL/GenBank/DDBJ whole genome shotgun (WGS) entry which is preliminary data.</text>
</comment>
<dbReference type="Gene3D" id="3.30.1120.10">
    <property type="match status" value="1"/>
</dbReference>
<evidence type="ECO:0000256" key="2">
    <source>
        <dbReference type="ARBA" id="ARBA00022723"/>
    </source>
</evidence>
<reference evidence="7 8" key="1">
    <citation type="submission" date="2016-11" db="EMBL/GenBank/DDBJ databases">
        <title>Study of marine rhodopsin-containing bacteria.</title>
        <authorList>
            <person name="Yoshizawa S."/>
            <person name="Kumagai Y."/>
            <person name="Kogure K."/>
        </authorList>
    </citation>
    <scope>NUCLEOTIDE SEQUENCE [LARGE SCALE GENOMIC DNA]</scope>
    <source>
        <strain evidence="7 8">SAORIC-28</strain>
    </source>
</reference>
<dbReference type="PROSITE" id="PS00149">
    <property type="entry name" value="SULFATASE_2"/>
    <property type="match status" value="1"/>
</dbReference>
<keyword evidence="4" id="KW-0106">Calcium</keyword>
<dbReference type="InterPro" id="IPR024607">
    <property type="entry name" value="Sulfatase_CS"/>
</dbReference>
<dbReference type="PROSITE" id="PS00523">
    <property type="entry name" value="SULFATASE_1"/>
    <property type="match status" value="1"/>
</dbReference>
<accession>A0A271J0Q3</accession>